<dbReference type="EMBL" id="CP002343">
    <property type="protein sequence ID" value="ADU49734.1"/>
    <property type="molecule type" value="Genomic_DNA"/>
</dbReference>
<sequence>MLRAGAVAAANAGRVAVHAVADEDARLRAAVERFVRAHVHALDVSAAASAALARKLTSAAHSAHEAELAAADQLGAAGLLAPAVAPGRPAGAGRANAHGTGS</sequence>
<accession>E6SDQ3</accession>
<reference evidence="1 2" key="1">
    <citation type="journal article" date="2010" name="Stand. Genomic Sci.">
        <title>Complete genome sequence of Intrasporangium calvum type strain (7 KIP).</title>
        <authorList>
            <person name="Del Rio T.G."/>
            <person name="Chertkov O."/>
            <person name="Yasawong M."/>
            <person name="Lucas S."/>
            <person name="Deshpande S."/>
            <person name="Cheng J.F."/>
            <person name="Detter C."/>
            <person name="Tapia R."/>
            <person name="Han C."/>
            <person name="Goodwin L."/>
            <person name="Pitluck S."/>
            <person name="Liolios K."/>
            <person name="Ivanova N."/>
            <person name="Mavromatis K."/>
            <person name="Pati A."/>
            <person name="Chen A."/>
            <person name="Palaniappan K."/>
            <person name="Land M."/>
            <person name="Hauser L."/>
            <person name="Chang Y.J."/>
            <person name="Jeffries C.D."/>
            <person name="Rohde M."/>
            <person name="Pukall R."/>
            <person name="Sikorski J."/>
            <person name="Goker M."/>
            <person name="Woyke T."/>
            <person name="Bristow J."/>
            <person name="Eisen J.A."/>
            <person name="Markowitz V."/>
            <person name="Hugenholtz P."/>
            <person name="Kyrpides N.C."/>
            <person name="Klenk H.P."/>
            <person name="Lapidus A."/>
        </authorList>
    </citation>
    <scope>NUCLEOTIDE SEQUENCE [LARGE SCALE GENOMIC DNA]</scope>
    <source>
        <strain evidence="2">ATCC 23552 / DSM 43043 / JCM 3097 / NBRC 12989 / 7 KIP</strain>
    </source>
</reference>
<evidence type="ECO:0000313" key="2">
    <source>
        <dbReference type="Proteomes" id="UP000008914"/>
    </source>
</evidence>
<keyword evidence="2" id="KW-1185">Reference proteome</keyword>
<gene>
    <name evidence="1" type="ordered locus">Intca_3250</name>
</gene>
<name>E6SDQ3_INTC7</name>
<dbReference type="Proteomes" id="UP000008914">
    <property type="component" value="Chromosome"/>
</dbReference>
<dbReference type="HOGENOM" id="CLU_2273549_0_0_11"/>
<evidence type="ECO:0000313" key="1">
    <source>
        <dbReference type="EMBL" id="ADU49734.1"/>
    </source>
</evidence>
<protein>
    <submittedName>
        <fullName evidence="1">Short-chain dehydrogenase/reductase SDR</fullName>
    </submittedName>
</protein>
<dbReference type="AlphaFoldDB" id="E6SDQ3"/>
<organism evidence="1 2">
    <name type="scientific">Intrasporangium calvum (strain ATCC 23552 / DSM 43043 / JCM 3097 / NBRC 12989 / NCIMB 10167 / NRRL B-3866 / 7 KIP)</name>
    <dbReference type="NCBI Taxonomy" id="710696"/>
    <lineage>
        <taxon>Bacteria</taxon>
        <taxon>Bacillati</taxon>
        <taxon>Actinomycetota</taxon>
        <taxon>Actinomycetes</taxon>
        <taxon>Micrococcales</taxon>
        <taxon>Intrasporangiaceae</taxon>
        <taxon>Intrasporangium</taxon>
    </lineage>
</organism>
<proteinExistence type="predicted"/>
<dbReference type="KEGG" id="ica:Intca_3250"/>
<dbReference type="STRING" id="710696.Intca_3250"/>